<keyword evidence="3" id="KW-1185">Reference proteome</keyword>
<dbReference type="AlphaFoldDB" id="A0A166WDR6"/>
<dbReference type="PANTHER" id="PTHR35910:SF6">
    <property type="entry name" value="2EXR DOMAIN-CONTAINING PROTEIN"/>
    <property type="match status" value="1"/>
</dbReference>
<dbReference type="EMBL" id="AZHC01000050">
    <property type="protein sequence ID" value="OAA34617.1"/>
    <property type="molecule type" value="Genomic_DNA"/>
</dbReference>
<reference evidence="2 3" key="1">
    <citation type="journal article" date="2016" name="Genome Biol. Evol.">
        <title>Divergent and convergent evolution of fungal pathogenicity.</title>
        <authorList>
            <person name="Shang Y."/>
            <person name="Xiao G."/>
            <person name="Zheng P."/>
            <person name="Cen K."/>
            <person name="Zhan S."/>
            <person name="Wang C."/>
        </authorList>
    </citation>
    <scope>NUCLEOTIDE SEQUENCE [LARGE SCALE GENOMIC DNA]</scope>
    <source>
        <strain evidence="2 3">RCEF 4871</strain>
    </source>
</reference>
<dbReference type="PANTHER" id="PTHR35910">
    <property type="entry name" value="2EXR DOMAIN-CONTAINING PROTEIN"/>
    <property type="match status" value="1"/>
</dbReference>
<dbReference type="InterPro" id="IPR045518">
    <property type="entry name" value="2EXR"/>
</dbReference>
<sequence length="317" mass="36617">MDDGGDATPCPPVPRDLFPQFNRLPFEIRSLVWEASLPARRLFHVRESITVYPEKGPPSLKRFVYHIPHRHPVATRVCRESRAAALRRGFFFPKCPDVWFNPDRDMLYIDRNQRRFIRSNRGEPAYTVRGLEQVKHVGVEWRAWFRDIPAYQPEKSMQERWQYALRSLRFYMPNLQTINFALPQTRYCGGMSFGREPYGAWENPCELVTLPEHVNIPWGRTSVTGATADPAAGAVSFGRQLTMRLTSWETIRRQMVDALTDDADDADDAAKEEQADEFGRIVLPPPAKNIPQVVGWWLIRSGDANLQDSPEVRTFRS</sequence>
<dbReference type="Proteomes" id="UP000243498">
    <property type="component" value="Unassembled WGS sequence"/>
</dbReference>
<dbReference type="OrthoDB" id="3561261at2759"/>
<name>A0A166WDR6_METRR</name>
<evidence type="ECO:0000313" key="3">
    <source>
        <dbReference type="Proteomes" id="UP000243498"/>
    </source>
</evidence>
<feature type="domain" description="2EXR" evidence="1">
    <location>
        <begin position="18"/>
        <end position="107"/>
    </location>
</feature>
<proteinExistence type="predicted"/>
<protein>
    <recommendedName>
        <fullName evidence="1">2EXR domain-containing protein</fullName>
    </recommendedName>
</protein>
<accession>A0A166WDR6</accession>
<evidence type="ECO:0000259" key="1">
    <source>
        <dbReference type="Pfam" id="PF20150"/>
    </source>
</evidence>
<gene>
    <name evidence="2" type="ORF">NOR_08375</name>
</gene>
<dbReference type="Pfam" id="PF20150">
    <property type="entry name" value="2EXR"/>
    <property type="match status" value="1"/>
</dbReference>
<dbReference type="OMA" id="LEWRAWF"/>
<evidence type="ECO:0000313" key="2">
    <source>
        <dbReference type="EMBL" id="OAA34617.1"/>
    </source>
</evidence>
<comment type="caution">
    <text evidence="2">The sequence shown here is derived from an EMBL/GenBank/DDBJ whole genome shotgun (WGS) entry which is preliminary data.</text>
</comment>
<organism evidence="2 3">
    <name type="scientific">Metarhizium rileyi (strain RCEF 4871)</name>
    <name type="common">Nomuraea rileyi</name>
    <dbReference type="NCBI Taxonomy" id="1649241"/>
    <lineage>
        <taxon>Eukaryota</taxon>
        <taxon>Fungi</taxon>
        <taxon>Dikarya</taxon>
        <taxon>Ascomycota</taxon>
        <taxon>Pezizomycotina</taxon>
        <taxon>Sordariomycetes</taxon>
        <taxon>Hypocreomycetidae</taxon>
        <taxon>Hypocreales</taxon>
        <taxon>Clavicipitaceae</taxon>
        <taxon>Metarhizium</taxon>
    </lineage>
</organism>